<comment type="caution">
    <text evidence="2">The sequence shown here is derived from an EMBL/GenBank/DDBJ whole genome shotgun (WGS) entry which is preliminary data.</text>
</comment>
<sequence>MDLIGDLLRAGLLTQIGEGEDRVEMIRSATGSLAKRFASDLRPLVPHAVVAAIDETSAVGLDPMQAADEALVTEWVTCRNVFPEPPAEILRAMLVSAVAAAATTDPRLCAAGWYSIRSAIELLPASRWAAPLTELAKTWDDAVWESVAQSWSPEPASTTLRMPTVPKFDDETIEVNTPARDQAQTFVDSGNYQNFMQTMHPEYVNHVNSLLGASESLAALSHKKSLDALRTFSADLGTKLREALAAHESSIESMRLRSDLIWWQQTSFSPSRRVGYSVLAPEELPLVAAVDLHSLLPAAAPLAAEHLLQELVSRVSGGKSTSIEELSAAGVDLPSATGYQPASPLDSIQSGVISPLLARSKAVETGRIAVLIFRDLQARRLSEDSTPGAS</sequence>
<dbReference type="EMBL" id="LQYE01000013">
    <property type="protein sequence ID" value="OAT68669.1"/>
    <property type="molecule type" value="Genomic_DNA"/>
</dbReference>
<feature type="domain" description="GTPase-associated system helical" evidence="1">
    <location>
        <begin position="6"/>
        <end position="315"/>
    </location>
</feature>
<protein>
    <recommendedName>
        <fullName evidence="1">GTPase-associated system helical domain-containing protein</fullName>
    </recommendedName>
</protein>
<dbReference type="AlphaFoldDB" id="A0A179V9T6"/>
<evidence type="ECO:0000313" key="3">
    <source>
        <dbReference type="Proteomes" id="UP000186919"/>
    </source>
</evidence>
<gene>
    <name evidence="2" type="ORF">AWB85_24180</name>
</gene>
<evidence type="ECO:0000259" key="1">
    <source>
        <dbReference type="Pfam" id="PF19994"/>
    </source>
</evidence>
<organism evidence="2 3">
    <name type="scientific">Mycobacteroides immunogenum</name>
    <dbReference type="NCBI Taxonomy" id="83262"/>
    <lineage>
        <taxon>Bacteria</taxon>
        <taxon>Bacillati</taxon>
        <taxon>Actinomycetota</taxon>
        <taxon>Actinomycetes</taxon>
        <taxon>Mycobacteriales</taxon>
        <taxon>Mycobacteriaceae</taxon>
        <taxon>Mycobacteroides</taxon>
    </lineage>
</organism>
<dbReference type="Proteomes" id="UP000186919">
    <property type="component" value="Unassembled WGS sequence"/>
</dbReference>
<reference evidence="2 3" key="1">
    <citation type="submission" date="2016-01" db="EMBL/GenBank/DDBJ databases">
        <title>Mycobacterium immunogenum strain CD11_6 genome sequencing and assembly.</title>
        <authorList>
            <person name="Kaur G."/>
            <person name="Nair G.R."/>
            <person name="Mayilraj S."/>
        </authorList>
    </citation>
    <scope>NUCLEOTIDE SEQUENCE [LARGE SCALE GENOMIC DNA]</scope>
    <source>
        <strain evidence="2 3">CD11-6</strain>
    </source>
</reference>
<name>A0A179V9T6_9MYCO</name>
<evidence type="ECO:0000313" key="2">
    <source>
        <dbReference type="EMBL" id="OAT68669.1"/>
    </source>
</evidence>
<dbReference type="InterPro" id="IPR045523">
    <property type="entry name" value="GASH"/>
</dbReference>
<dbReference type="RefSeq" id="WP_064630166.1">
    <property type="nucleotide sequence ID" value="NZ_LQYE01000013.1"/>
</dbReference>
<accession>A0A179V9T6</accession>
<dbReference type="Pfam" id="PF19994">
    <property type="entry name" value="GASH"/>
    <property type="match status" value="1"/>
</dbReference>
<proteinExistence type="predicted"/>